<dbReference type="InterPro" id="IPR036869">
    <property type="entry name" value="J_dom_sf"/>
</dbReference>
<dbReference type="PROSITE" id="PS50076">
    <property type="entry name" value="DNAJ_2"/>
    <property type="match status" value="1"/>
</dbReference>
<accession>A0A6C0CLB9</accession>
<reference evidence="2" key="1">
    <citation type="journal article" date="2020" name="Nature">
        <title>Giant virus diversity and host interactions through global metagenomics.</title>
        <authorList>
            <person name="Schulz F."/>
            <person name="Roux S."/>
            <person name="Paez-Espino D."/>
            <person name="Jungbluth S."/>
            <person name="Walsh D.A."/>
            <person name="Denef V.J."/>
            <person name="McMahon K.D."/>
            <person name="Konstantinidis K.T."/>
            <person name="Eloe-Fadrosh E.A."/>
            <person name="Kyrpides N.C."/>
            <person name="Woyke T."/>
        </authorList>
    </citation>
    <scope>NUCLEOTIDE SEQUENCE</scope>
    <source>
        <strain evidence="2">GVMAG-M-3300021375-17</strain>
    </source>
</reference>
<dbReference type="SUPFAM" id="SSF46565">
    <property type="entry name" value="Chaperone J-domain"/>
    <property type="match status" value="1"/>
</dbReference>
<evidence type="ECO:0000259" key="1">
    <source>
        <dbReference type="PROSITE" id="PS50076"/>
    </source>
</evidence>
<name>A0A6C0CLB9_9ZZZZ</name>
<dbReference type="Gene3D" id="1.10.287.110">
    <property type="entry name" value="DnaJ domain"/>
    <property type="match status" value="1"/>
</dbReference>
<dbReference type="GO" id="GO:0051087">
    <property type="term" value="F:protein-folding chaperone binding"/>
    <property type="evidence" value="ECO:0007669"/>
    <property type="project" value="TreeGrafter"/>
</dbReference>
<feature type="domain" description="J" evidence="1">
    <location>
        <begin position="5"/>
        <end position="72"/>
    </location>
</feature>
<evidence type="ECO:0000313" key="2">
    <source>
        <dbReference type="EMBL" id="QHT05408.1"/>
    </source>
</evidence>
<dbReference type="AlphaFoldDB" id="A0A6C0CLB9"/>
<dbReference type="PANTHER" id="PTHR43948:SF10">
    <property type="entry name" value="MRJ, ISOFORM E"/>
    <property type="match status" value="1"/>
</dbReference>
<protein>
    <recommendedName>
        <fullName evidence="1">J domain-containing protein</fullName>
    </recommendedName>
</protein>
<dbReference type="GO" id="GO:0005737">
    <property type="term" value="C:cytoplasm"/>
    <property type="evidence" value="ECO:0007669"/>
    <property type="project" value="TreeGrafter"/>
</dbReference>
<dbReference type="EMBL" id="MN739453">
    <property type="protein sequence ID" value="QHT05408.1"/>
    <property type="molecule type" value="Genomic_DNA"/>
</dbReference>
<dbReference type="GO" id="GO:0044183">
    <property type="term" value="F:protein folding chaperone"/>
    <property type="evidence" value="ECO:0007669"/>
    <property type="project" value="TreeGrafter"/>
</dbReference>
<dbReference type="PANTHER" id="PTHR43948">
    <property type="entry name" value="DNAJ HOMOLOG SUBFAMILY B"/>
    <property type="match status" value="1"/>
</dbReference>
<dbReference type="InterPro" id="IPR001623">
    <property type="entry name" value="DnaJ_domain"/>
</dbReference>
<proteinExistence type="predicted"/>
<organism evidence="2">
    <name type="scientific">viral metagenome</name>
    <dbReference type="NCBI Taxonomy" id="1070528"/>
    <lineage>
        <taxon>unclassified sequences</taxon>
        <taxon>metagenomes</taxon>
        <taxon>organismal metagenomes</taxon>
    </lineage>
</organism>
<dbReference type="CDD" id="cd06257">
    <property type="entry name" value="DnaJ"/>
    <property type="match status" value="1"/>
</dbReference>
<dbReference type="GO" id="GO:0051082">
    <property type="term" value="F:unfolded protein binding"/>
    <property type="evidence" value="ECO:0007669"/>
    <property type="project" value="TreeGrafter"/>
</dbReference>
<dbReference type="SMART" id="SM00271">
    <property type="entry name" value="DnaJ"/>
    <property type="match status" value="1"/>
</dbReference>
<dbReference type="Pfam" id="PF00226">
    <property type="entry name" value="DnaJ"/>
    <property type="match status" value="1"/>
</dbReference>
<sequence length="342" mass="41049">MNLERACKILDLGKNQIDKNIIKQAYKKQALKTHPDKNNKPQANEEFSEIHSAYQYLLKINDQENAIENSFTGLTNVFCNYLDQELQREMLQDLSTKLLFVCEKQSIKIIDELESNSFHKIYKLYIRYKNTFRFSLDFQRFMENKKIYWFSQGNMKKNRSNEGSPTSVKNTDLNDWNDEYVLKVEPVTYDTNSQKTMIIRPTLEDVLFDNVYQYFSIVNKVKERYLIPLWHHELAYDHEDCEFIVKIIPQFPSDNYWIDDENTLHQRIEFTMSELWNILINNTYIDVFFGKKRFVLYPYNLKIQKEQTWCWENQGVSLINNQNIFDVSKRGHVILHIFITSL</sequence>